<name>A0A941DT60_9BACI</name>
<dbReference type="InterPro" id="IPR014938">
    <property type="entry name" value="YfhH-like"/>
</dbReference>
<dbReference type="Proteomes" id="UP000675284">
    <property type="component" value="Unassembled WGS sequence"/>
</dbReference>
<dbReference type="SUPFAM" id="SSF101697">
    <property type="entry name" value="Hypothetical protein YfhH"/>
    <property type="match status" value="1"/>
</dbReference>
<gene>
    <name evidence="1" type="ORF">KCX74_04285</name>
</gene>
<protein>
    <submittedName>
        <fullName evidence="1">YfhH family protein</fullName>
    </submittedName>
</protein>
<keyword evidence="2" id="KW-1185">Reference proteome</keyword>
<proteinExistence type="predicted"/>
<dbReference type="Gene3D" id="1.10.287.880">
    <property type="entry name" value="Hypothetical protein YfhH domain"/>
    <property type="match status" value="1"/>
</dbReference>
<organism evidence="1 2">
    <name type="scientific">Virgibacillus salarius</name>
    <dbReference type="NCBI Taxonomy" id="447199"/>
    <lineage>
        <taxon>Bacteria</taxon>
        <taxon>Bacillati</taxon>
        <taxon>Bacillota</taxon>
        <taxon>Bacilli</taxon>
        <taxon>Bacillales</taxon>
        <taxon>Bacillaceae</taxon>
        <taxon>Virgibacillus</taxon>
    </lineage>
</organism>
<accession>A0A941DT60</accession>
<dbReference type="Gene3D" id="2.30.30.340">
    <property type="entry name" value="Hypothetical protein YfhH like domains"/>
    <property type="match status" value="1"/>
</dbReference>
<evidence type="ECO:0000313" key="2">
    <source>
        <dbReference type="Proteomes" id="UP000675284"/>
    </source>
</evidence>
<dbReference type="InterPro" id="IPR036289">
    <property type="entry name" value="YfhH"/>
</dbReference>
<reference evidence="1" key="1">
    <citation type="submission" date="2021-04" db="EMBL/GenBank/DDBJ databases">
        <title>Isolation and polyphasic classification of algal microorganism.</title>
        <authorList>
            <person name="Wang S."/>
        </authorList>
    </citation>
    <scope>NUCLEOTIDE SEQUENCE</scope>
    <source>
        <strain evidence="1">720a</strain>
    </source>
</reference>
<evidence type="ECO:0000313" key="1">
    <source>
        <dbReference type="EMBL" id="MBR7795261.1"/>
    </source>
</evidence>
<dbReference type="AlphaFoldDB" id="A0A941DT60"/>
<sequence length="116" mass="13398">MITLANNYRYSDYSLEQLRQEIGKLKEKAQRAEQLGNISEVAVNERKMQVALAYTLNPEDFNEQETYELKNDPGFTFKINYMNGVFAWGNRINLIGELYEKEEAIPISLLGNSVNK</sequence>
<dbReference type="Pfam" id="PF08838">
    <property type="entry name" value="DUF1811"/>
    <property type="match status" value="1"/>
</dbReference>
<dbReference type="EMBL" id="JAGSOT010000008">
    <property type="protein sequence ID" value="MBR7795261.1"/>
    <property type="molecule type" value="Genomic_DNA"/>
</dbReference>
<comment type="caution">
    <text evidence="1">The sequence shown here is derived from an EMBL/GenBank/DDBJ whole genome shotgun (WGS) entry which is preliminary data.</text>
</comment>